<name>A0A3M7SMT1_BRAPC</name>
<protein>
    <submittedName>
        <fullName evidence="1">Uncharacterized protein</fullName>
    </submittedName>
</protein>
<evidence type="ECO:0000313" key="2">
    <source>
        <dbReference type="Proteomes" id="UP000276133"/>
    </source>
</evidence>
<comment type="caution">
    <text evidence="1">The sequence shown here is derived from an EMBL/GenBank/DDBJ whole genome shotgun (WGS) entry which is preliminary data.</text>
</comment>
<reference evidence="1 2" key="1">
    <citation type="journal article" date="2018" name="Sci. Rep.">
        <title>Genomic signatures of local adaptation to the degree of environmental predictability in rotifers.</title>
        <authorList>
            <person name="Franch-Gras L."/>
            <person name="Hahn C."/>
            <person name="Garcia-Roger E.M."/>
            <person name="Carmona M.J."/>
            <person name="Serra M."/>
            <person name="Gomez A."/>
        </authorList>
    </citation>
    <scope>NUCLEOTIDE SEQUENCE [LARGE SCALE GENOMIC DNA]</scope>
    <source>
        <strain evidence="1">HYR1</strain>
    </source>
</reference>
<sequence>MSGYIKLILDDVNFKCQISVGKVVKIASIWMPLLSHKQQVFSLEMFLRFAKEQQSLVSKVLKLNSFILNQDKNFFVATTKLRNLINLLEGLNNIHIHTYTYLHLETRRRI</sequence>
<keyword evidence="2" id="KW-1185">Reference proteome</keyword>
<dbReference type="Proteomes" id="UP000276133">
    <property type="component" value="Unassembled WGS sequence"/>
</dbReference>
<dbReference type="AlphaFoldDB" id="A0A3M7SMT1"/>
<gene>
    <name evidence="1" type="ORF">BpHYR1_046218</name>
</gene>
<organism evidence="1 2">
    <name type="scientific">Brachionus plicatilis</name>
    <name type="common">Marine rotifer</name>
    <name type="synonym">Brachionus muelleri</name>
    <dbReference type="NCBI Taxonomy" id="10195"/>
    <lineage>
        <taxon>Eukaryota</taxon>
        <taxon>Metazoa</taxon>
        <taxon>Spiralia</taxon>
        <taxon>Gnathifera</taxon>
        <taxon>Rotifera</taxon>
        <taxon>Eurotatoria</taxon>
        <taxon>Monogononta</taxon>
        <taxon>Pseudotrocha</taxon>
        <taxon>Ploima</taxon>
        <taxon>Brachionidae</taxon>
        <taxon>Brachionus</taxon>
    </lineage>
</organism>
<proteinExistence type="predicted"/>
<evidence type="ECO:0000313" key="1">
    <source>
        <dbReference type="EMBL" id="RNA37093.1"/>
    </source>
</evidence>
<accession>A0A3M7SMT1</accession>
<dbReference type="EMBL" id="REGN01001096">
    <property type="protein sequence ID" value="RNA37093.1"/>
    <property type="molecule type" value="Genomic_DNA"/>
</dbReference>